<evidence type="ECO:0000259" key="3">
    <source>
        <dbReference type="Pfam" id="PF00931"/>
    </source>
</evidence>
<evidence type="ECO:0000256" key="2">
    <source>
        <dbReference type="ARBA" id="ARBA00022821"/>
    </source>
</evidence>
<evidence type="ECO:0000313" key="4">
    <source>
        <dbReference type="EMBL" id="KAL0441736.1"/>
    </source>
</evidence>
<dbReference type="InterPro" id="IPR042197">
    <property type="entry name" value="Apaf_helical"/>
</dbReference>
<protein>
    <submittedName>
        <fullName evidence="4">Late blight resistance proteinR1A-10</fullName>
    </submittedName>
</protein>
<keyword evidence="1" id="KW-0433">Leucine-rich repeat</keyword>
<dbReference type="InterPro" id="IPR027417">
    <property type="entry name" value="P-loop_NTPase"/>
</dbReference>
<reference evidence="4" key="1">
    <citation type="submission" date="2020-06" db="EMBL/GenBank/DDBJ databases">
        <authorList>
            <person name="Li T."/>
            <person name="Hu X."/>
            <person name="Zhang T."/>
            <person name="Song X."/>
            <person name="Zhang H."/>
            <person name="Dai N."/>
            <person name="Sheng W."/>
            <person name="Hou X."/>
            <person name="Wei L."/>
        </authorList>
    </citation>
    <scope>NUCLEOTIDE SEQUENCE</scope>
    <source>
        <strain evidence="4">G02</strain>
        <tissue evidence="4">Leaf</tissue>
    </source>
</reference>
<proteinExistence type="predicted"/>
<dbReference type="AlphaFoldDB" id="A0AAW2WLV8"/>
<sequence>MAGAYAAVVSLRHVLEDILHPTRQWILLDRRQIQSLLENITSFQHFLEDYQALLTSKPEAEDGLESQMAKASYAAEDIIESFVLDQILAPSQVQVERILTCFSQDFPKVMQDVDSIEKKVMEIKEKIGVVKDQQPVNSLQPAAGFSRIVAPGRYCLAKSTYRMSKGEHLGEQLYKHLFGWRYLIVMDDMWSTDVWDEVKLFFPNNSNKSQIMVTTRLSNVAAHFGPDAPHEMNFLDEDKSWNLFCEKVFLEAACPPELEEIGKKIAKGCGGLPLALVVIAGLVAKSEKTTEKWEYIAENQEMMSNALKYYL</sequence>
<dbReference type="PANTHER" id="PTHR36766:SF44">
    <property type="entry name" value="NBS-CODING RESISTANCE GENE ANALOG"/>
    <property type="match status" value="1"/>
</dbReference>
<dbReference type="EMBL" id="JACGWJ010000001">
    <property type="protein sequence ID" value="KAL0441736.1"/>
    <property type="molecule type" value="Genomic_DNA"/>
</dbReference>
<dbReference type="Gene3D" id="1.20.5.4130">
    <property type="match status" value="1"/>
</dbReference>
<keyword evidence="2" id="KW-0611">Plant defense</keyword>
<dbReference type="Gene3D" id="1.10.8.430">
    <property type="entry name" value="Helical domain of apoptotic protease-activating factors"/>
    <property type="match status" value="1"/>
</dbReference>
<feature type="domain" description="NB-ARC" evidence="3">
    <location>
        <begin position="165"/>
        <end position="251"/>
    </location>
</feature>
<organism evidence="4">
    <name type="scientific">Sesamum radiatum</name>
    <name type="common">Black benniseed</name>
    <dbReference type="NCBI Taxonomy" id="300843"/>
    <lineage>
        <taxon>Eukaryota</taxon>
        <taxon>Viridiplantae</taxon>
        <taxon>Streptophyta</taxon>
        <taxon>Embryophyta</taxon>
        <taxon>Tracheophyta</taxon>
        <taxon>Spermatophyta</taxon>
        <taxon>Magnoliopsida</taxon>
        <taxon>eudicotyledons</taxon>
        <taxon>Gunneridae</taxon>
        <taxon>Pentapetalae</taxon>
        <taxon>asterids</taxon>
        <taxon>lamiids</taxon>
        <taxon>Lamiales</taxon>
        <taxon>Pedaliaceae</taxon>
        <taxon>Sesamum</taxon>
    </lineage>
</organism>
<comment type="caution">
    <text evidence="4">The sequence shown here is derived from an EMBL/GenBank/DDBJ whole genome shotgun (WGS) entry which is preliminary data.</text>
</comment>
<dbReference type="Pfam" id="PF00931">
    <property type="entry name" value="NB-ARC"/>
    <property type="match status" value="1"/>
</dbReference>
<evidence type="ECO:0000256" key="1">
    <source>
        <dbReference type="ARBA" id="ARBA00022614"/>
    </source>
</evidence>
<dbReference type="PANTHER" id="PTHR36766">
    <property type="entry name" value="PLANT BROAD-SPECTRUM MILDEW RESISTANCE PROTEIN RPW8"/>
    <property type="match status" value="1"/>
</dbReference>
<dbReference type="SUPFAM" id="SSF52540">
    <property type="entry name" value="P-loop containing nucleoside triphosphate hydrolases"/>
    <property type="match status" value="1"/>
</dbReference>
<gene>
    <name evidence="4" type="ORF">Sradi_0112500</name>
</gene>
<dbReference type="GO" id="GO:0006952">
    <property type="term" value="P:defense response"/>
    <property type="evidence" value="ECO:0007669"/>
    <property type="project" value="UniProtKB-KW"/>
</dbReference>
<name>A0AAW2WLV8_SESRA</name>
<dbReference type="GO" id="GO:0043531">
    <property type="term" value="F:ADP binding"/>
    <property type="evidence" value="ECO:0007669"/>
    <property type="project" value="InterPro"/>
</dbReference>
<reference evidence="4" key="2">
    <citation type="journal article" date="2024" name="Plant">
        <title>Genomic evolution and insights into agronomic trait innovations of Sesamum species.</title>
        <authorList>
            <person name="Miao H."/>
            <person name="Wang L."/>
            <person name="Qu L."/>
            <person name="Liu H."/>
            <person name="Sun Y."/>
            <person name="Le M."/>
            <person name="Wang Q."/>
            <person name="Wei S."/>
            <person name="Zheng Y."/>
            <person name="Lin W."/>
            <person name="Duan Y."/>
            <person name="Cao H."/>
            <person name="Xiong S."/>
            <person name="Wang X."/>
            <person name="Wei L."/>
            <person name="Li C."/>
            <person name="Ma Q."/>
            <person name="Ju M."/>
            <person name="Zhao R."/>
            <person name="Li G."/>
            <person name="Mu C."/>
            <person name="Tian Q."/>
            <person name="Mei H."/>
            <person name="Zhang T."/>
            <person name="Gao T."/>
            <person name="Zhang H."/>
        </authorList>
    </citation>
    <scope>NUCLEOTIDE SEQUENCE</scope>
    <source>
        <strain evidence="4">G02</strain>
    </source>
</reference>
<accession>A0AAW2WLV8</accession>
<dbReference type="InterPro" id="IPR002182">
    <property type="entry name" value="NB-ARC"/>
</dbReference>